<dbReference type="Proteomes" id="UP001055879">
    <property type="component" value="Linkage Group LG03"/>
</dbReference>
<accession>A0ACB9DP76</accession>
<name>A0ACB9DP76_ARCLA</name>
<evidence type="ECO:0000313" key="2">
    <source>
        <dbReference type="Proteomes" id="UP001055879"/>
    </source>
</evidence>
<proteinExistence type="predicted"/>
<evidence type="ECO:0000313" key="1">
    <source>
        <dbReference type="EMBL" id="KAI3748357.1"/>
    </source>
</evidence>
<organism evidence="1 2">
    <name type="scientific">Arctium lappa</name>
    <name type="common">Greater burdock</name>
    <name type="synonym">Lappa major</name>
    <dbReference type="NCBI Taxonomy" id="4217"/>
    <lineage>
        <taxon>Eukaryota</taxon>
        <taxon>Viridiplantae</taxon>
        <taxon>Streptophyta</taxon>
        <taxon>Embryophyta</taxon>
        <taxon>Tracheophyta</taxon>
        <taxon>Spermatophyta</taxon>
        <taxon>Magnoliopsida</taxon>
        <taxon>eudicotyledons</taxon>
        <taxon>Gunneridae</taxon>
        <taxon>Pentapetalae</taxon>
        <taxon>asterids</taxon>
        <taxon>campanulids</taxon>
        <taxon>Asterales</taxon>
        <taxon>Asteraceae</taxon>
        <taxon>Carduoideae</taxon>
        <taxon>Cardueae</taxon>
        <taxon>Arctiinae</taxon>
        <taxon>Arctium</taxon>
    </lineage>
</organism>
<dbReference type="EMBL" id="CM042049">
    <property type="protein sequence ID" value="KAI3748357.1"/>
    <property type="molecule type" value="Genomic_DNA"/>
</dbReference>
<protein>
    <submittedName>
        <fullName evidence="1">Uncharacterized protein</fullName>
    </submittedName>
</protein>
<reference evidence="2" key="1">
    <citation type="journal article" date="2022" name="Mol. Ecol. Resour.">
        <title>The genomes of chicory, endive, great burdock and yacon provide insights into Asteraceae palaeo-polyploidization history and plant inulin production.</title>
        <authorList>
            <person name="Fan W."/>
            <person name="Wang S."/>
            <person name="Wang H."/>
            <person name="Wang A."/>
            <person name="Jiang F."/>
            <person name="Liu H."/>
            <person name="Zhao H."/>
            <person name="Xu D."/>
            <person name="Zhang Y."/>
        </authorList>
    </citation>
    <scope>NUCLEOTIDE SEQUENCE [LARGE SCALE GENOMIC DNA]</scope>
    <source>
        <strain evidence="2">cv. Niubang</strain>
    </source>
</reference>
<gene>
    <name evidence="1" type="ORF">L6452_11377</name>
</gene>
<sequence>MAAESKDFLTPCVPMFDGDYDHWSLLMENLLRSKEYWCIIEVGYKEPRVGEQLSTAQQKASDEAKLKDLKARNYLFQAIDKSILKTITQKETAKQLWDSMKVKYRGNARVKRAQFQRLRREFETLEMKMGESVTDYFGRVMVITNDMRNCGEDMDDVKIVEKILRTLTENFNFVVCSIEESKDIDQLTVDELQSSLLVHEHKVRRKGGEEQALKVEYNPNFGRGRGRGSFARGGGSSSSRGRGRTRPEFRSAIECYSSMKREFEMTDLGMMKFFLGVEVKIEEHNKDDDGDEGRNLLEFLQDTKFGDGGDGDDGDGDRNVEGGVSLL</sequence>
<keyword evidence="2" id="KW-1185">Reference proteome</keyword>
<reference evidence="1 2" key="2">
    <citation type="journal article" date="2022" name="Mol. Ecol. Resour.">
        <title>The genomes of chicory, endive, great burdock and yacon provide insights into Asteraceae paleo-polyploidization history and plant inulin production.</title>
        <authorList>
            <person name="Fan W."/>
            <person name="Wang S."/>
            <person name="Wang H."/>
            <person name="Wang A."/>
            <person name="Jiang F."/>
            <person name="Liu H."/>
            <person name="Zhao H."/>
            <person name="Xu D."/>
            <person name="Zhang Y."/>
        </authorList>
    </citation>
    <scope>NUCLEOTIDE SEQUENCE [LARGE SCALE GENOMIC DNA]</scope>
    <source>
        <strain evidence="2">cv. Niubang</strain>
    </source>
</reference>
<comment type="caution">
    <text evidence="1">The sequence shown here is derived from an EMBL/GenBank/DDBJ whole genome shotgun (WGS) entry which is preliminary data.</text>
</comment>